<comment type="subunit">
    <text evidence="2">Forms a heterodimer with MurT.</text>
</comment>
<accession>A0ABN6Z1C6</accession>
<dbReference type="InterPro" id="IPR043702">
    <property type="entry name" value="Lipid_II_synth_GatD"/>
</dbReference>
<comment type="function">
    <text evidence="2">The lipid II isoglutaminyl synthase complex catalyzes the formation of alpha-D-isoglutamine in the cell wall lipid II stem peptide. The GatD subunit catalyzes the hydrolysis of glutamine to glutamate and ammonia. The resulting ammonia molecule is channeled to the active site of MurT.</text>
</comment>
<comment type="similarity">
    <text evidence="2">Belongs to the CobB/CobQ family. GatD subfamily.</text>
</comment>
<dbReference type="PANTHER" id="PTHR21343:SF9">
    <property type="entry name" value="LIPID II ISOGLUTAMINYL SYNTHASE (GLUTAMINE-HYDROLYZING) SUBUNIT GATD"/>
    <property type="match status" value="1"/>
</dbReference>
<keyword evidence="2" id="KW-0436">Ligase</keyword>
<keyword evidence="5" id="KW-1185">Reference proteome</keyword>
<feature type="domain" description="CobB/CobQ-like glutamine amidotransferase" evidence="3">
    <location>
        <begin position="10"/>
        <end position="202"/>
    </location>
</feature>
<feature type="active site" description="Nucleophile" evidence="2">
    <location>
        <position position="99"/>
    </location>
</feature>
<evidence type="ECO:0000313" key="4">
    <source>
        <dbReference type="EMBL" id="BDZ76885.1"/>
    </source>
</evidence>
<keyword evidence="1 2" id="KW-0315">Glutamine amidotransferase</keyword>
<comment type="catalytic activity">
    <reaction evidence="2">
        <text>L-glutamine + H2O = L-glutamate + NH4(+)</text>
        <dbReference type="Rhea" id="RHEA:15889"/>
        <dbReference type="ChEBI" id="CHEBI:15377"/>
        <dbReference type="ChEBI" id="CHEBI:28938"/>
        <dbReference type="ChEBI" id="CHEBI:29985"/>
        <dbReference type="ChEBI" id="CHEBI:58359"/>
        <dbReference type="EC" id="3.5.1.2"/>
    </reaction>
</comment>
<evidence type="ECO:0000256" key="1">
    <source>
        <dbReference type="ARBA" id="ARBA00022962"/>
    </source>
</evidence>
<name>A0ABN6Z1C6_9FIRM</name>
<dbReference type="EC" id="6.3.5.13" evidence="2"/>
<dbReference type="HAMAP" id="MF_02213">
    <property type="entry name" value="Lipid_II_synth_GatD"/>
    <property type="match status" value="1"/>
</dbReference>
<dbReference type="EMBL" id="AP027742">
    <property type="protein sequence ID" value="BDZ76885.1"/>
    <property type="molecule type" value="Genomic_DNA"/>
</dbReference>
<keyword evidence="2" id="KW-0133">Cell shape</keyword>
<proteinExistence type="inferred from homology"/>
<dbReference type="PROSITE" id="PS51274">
    <property type="entry name" value="GATASE_COBBQ"/>
    <property type="match status" value="1"/>
</dbReference>
<gene>
    <name evidence="2" type="primary">gatD</name>
    <name evidence="4" type="ORF">Lac1_10680</name>
</gene>
<dbReference type="InterPro" id="IPR011698">
    <property type="entry name" value="GATase_3"/>
</dbReference>
<comment type="pathway">
    <text evidence="2">Cell wall biogenesis; peptidoglycan biosynthesis.</text>
</comment>
<evidence type="ECO:0000313" key="5">
    <source>
        <dbReference type="Proteomes" id="UP001305815"/>
    </source>
</evidence>
<protein>
    <recommendedName>
        <fullName evidence="2">Lipid II isoglutaminyl synthase (glutamine-hydrolyzing) subunit GatD</fullName>
        <ecNumber evidence="2">6.3.5.13</ecNumber>
    </recommendedName>
    <alternativeName>
        <fullName evidence="2">Lipid II isoglutaminyl synthase glutaminase subunit</fullName>
        <ecNumber evidence="2">3.5.1.2</ecNumber>
    </alternativeName>
</protein>
<keyword evidence="2" id="KW-0961">Cell wall biogenesis/degradation</keyword>
<keyword evidence="2" id="KW-0573">Peptidoglycan synthesis</keyword>
<reference evidence="5" key="1">
    <citation type="journal article" date="2023" name="Int. J. Syst. Evol. Microbiol.">
        <title>Claveliimonas bilis gen. nov., sp. nov., deoxycholic acid-producing bacteria isolated from human faeces, and reclassification of Sellimonas monacensis Zenner et al. 2021 as Claveliimonas monacensis comb. nov.</title>
        <authorList>
            <person name="Hisatomi A."/>
            <person name="Kastawa N.W.E.P.G."/>
            <person name="Song I."/>
            <person name="Ohkuma M."/>
            <person name="Fukiya S."/>
            <person name="Sakamoto M."/>
        </authorList>
    </citation>
    <scope>NUCLEOTIDE SEQUENCE [LARGE SCALE GENOMIC DNA]</scope>
    <source>
        <strain evidence="5">12BBH14</strain>
    </source>
</reference>
<feature type="active site" evidence="2">
    <location>
        <position position="195"/>
    </location>
</feature>
<dbReference type="EC" id="3.5.1.2" evidence="2"/>
<sequence>MEGNEQRKITIGHLYPDLLNLYGDRGNIACLMQRCKWRGIEAETIEFELNDEIDFTKLDIVLLGGGSDREQMIVCQKLKSIQKDFKDYVEDGGVVIAVCGGYQLLGKYYRTEDGIIEGLDLVDLYTEQEEGRLIDNIVLKSDLFDLPVVGFENHGGRTYINGNKPFGKVLYGSGNDGKSGYEGVVYKNVIGTYLHGPLLPKNPQVSDYLIARALERKYGDDSLIPLDDSQEISANQYIYDRFVKKADADS</sequence>
<dbReference type="RefSeq" id="WP_230106723.1">
    <property type="nucleotide sequence ID" value="NZ_AP024845.1"/>
</dbReference>
<dbReference type="CDD" id="cd01750">
    <property type="entry name" value="GATase1_CobQ"/>
    <property type="match status" value="1"/>
</dbReference>
<organism evidence="4 5">
    <name type="scientific">Claveliimonas bilis</name>
    <dbReference type="NCBI Taxonomy" id="3028070"/>
    <lineage>
        <taxon>Bacteria</taxon>
        <taxon>Bacillati</taxon>
        <taxon>Bacillota</taxon>
        <taxon>Clostridia</taxon>
        <taxon>Lachnospirales</taxon>
        <taxon>Lachnospiraceae</taxon>
        <taxon>Claveliimonas</taxon>
    </lineage>
</organism>
<dbReference type="Pfam" id="PF07685">
    <property type="entry name" value="GATase_3"/>
    <property type="match status" value="1"/>
</dbReference>
<comment type="catalytic activity">
    <reaction evidence="2">
        <text>beta-D-GlcNAc-(1-&gt;4)-Mur2Ac(oyl-L-Ala-gamma-D-Glu-L-Lys-D-Ala-D-Ala)-di-trans,octa-cis-undecaprenyl diphosphate + L-glutamine + ATP + H2O = beta-D-GlcNAc-(1-&gt;4)-Mur2Ac(oyl-L-Ala-D-isoglutaminyl-L-Lys-D-Ala-D-Ala)-di-trans,octa-cis-undecaprenyl diphosphate + L-glutamate + ADP + phosphate + H(+)</text>
        <dbReference type="Rhea" id="RHEA:57928"/>
        <dbReference type="ChEBI" id="CHEBI:15377"/>
        <dbReference type="ChEBI" id="CHEBI:15378"/>
        <dbReference type="ChEBI" id="CHEBI:29985"/>
        <dbReference type="ChEBI" id="CHEBI:30616"/>
        <dbReference type="ChEBI" id="CHEBI:43474"/>
        <dbReference type="ChEBI" id="CHEBI:58359"/>
        <dbReference type="ChEBI" id="CHEBI:60033"/>
        <dbReference type="ChEBI" id="CHEBI:62233"/>
        <dbReference type="ChEBI" id="CHEBI:456216"/>
        <dbReference type="EC" id="6.3.5.13"/>
    </reaction>
</comment>
<evidence type="ECO:0000256" key="2">
    <source>
        <dbReference type="HAMAP-Rule" id="MF_02213"/>
    </source>
</evidence>
<dbReference type="InterPro" id="IPR033949">
    <property type="entry name" value="CobQ_GATase1"/>
</dbReference>
<evidence type="ECO:0000259" key="3">
    <source>
        <dbReference type="Pfam" id="PF07685"/>
    </source>
</evidence>
<feature type="binding site" evidence="2">
    <location>
        <position position="132"/>
    </location>
    <ligand>
        <name>substrate</name>
    </ligand>
</feature>
<dbReference type="Proteomes" id="UP001305815">
    <property type="component" value="Chromosome"/>
</dbReference>
<dbReference type="PANTHER" id="PTHR21343">
    <property type="entry name" value="DETHIOBIOTIN SYNTHETASE"/>
    <property type="match status" value="1"/>
</dbReference>
<keyword evidence="2" id="KW-0378">Hydrolase</keyword>